<dbReference type="InterPro" id="IPR001853">
    <property type="entry name" value="DSBA-like_thioredoxin_dom"/>
</dbReference>
<reference evidence="5 6" key="3">
    <citation type="submission" date="2019-11" db="EMBL/GenBank/DDBJ databases">
        <title>Type strains purchased from KCTC, JCM and DSMZ.</title>
        <authorList>
            <person name="Lu H."/>
        </authorList>
    </citation>
    <scope>NUCLEOTIDE SEQUENCE [LARGE SCALE GENOMIC DNA]</scope>
    <source>
        <strain evidence="5 6">KCTC 52429</strain>
    </source>
</reference>
<comment type="catalytic activity">
    <reaction evidence="1">
        <text>2-hydroxychromene-2-carboxylate = (3E)-4-(2-hydroxyphenyl)-2-oxobut-3-enoate</text>
        <dbReference type="Rhea" id="RHEA:27401"/>
        <dbReference type="ChEBI" id="CHEBI:59350"/>
        <dbReference type="ChEBI" id="CHEBI:59353"/>
        <dbReference type="EC" id="5.99.1.4"/>
    </reaction>
</comment>
<feature type="active site" description="Nucleophile" evidence="2">
    <location>
        <position position="12"/>
    </location>
</feature>
<comment type="similarity">
    <text evidence="1">Belongs to the GST superfamily. NadH family.</text>
</comment>
<dbReference type="SUPFAM" id="SSF52833">
    <property type="entry name" value="Thioredoxin-like"/>
    <property type="match status" value="1"/>
</dbReference>
<dbReference type="EMBL" id="WNKZ01000060">
    <property type="protein sequence ID" value="MTV54754.1"/>
    <property type="molecule type" value="Genomic_DNA"/>
</dbReference>
<dbReference type="Proteomes" id="UP000622638">
    <property type="component" value="Unassembled WGS sequence"/>
</dbReference>
<protein>
    <recommendedName>
        <fullName evidence="1">2-hydroxychromene-2-carboxylate isomerase</fullName>
        <ecNumber evidence="1">5.99.1.4</ecNumber>
    </recommendedName>
</protein>
<dbReference type="CDD" id="cd03022">
    <property type="entry name" value="DsbA_HCCA_Iso"/>
    <property type="match status" value="1"/>
</dbReference>
<dbReference type="InterPro" id="IPR014440">
    <property type="entry name" value="HCCAis_GSTk"/>
</dbReference>
<reference evidence="4" key="1">
    <citation type="journal article" date="2014" name="Int. J. Syst. Evol. Microbiol.">
        <title>Complete genome of a new Firmicutes species belonging to the dominant human colonic microbiota ('Ruminococcus bicirculans') reveals two chromosomes and a selective capacity to utilize plant glucans.</title>
        <authorList>
            <consortium name="NISC Comparative Sequencing Program"/>
            <person name="Wegmann U."/>
            <person name="Louis P."/>
            <person name="Goesmann A."/>
            <person name="Henrissat B."/>
            <person name="Duncan S.H."/>
            <person name="Flint H.J."/>
        </authorList>
    </citation>
    <scope>NUCLEOTIDE SEQUENCE</scope>
    <source>
        <strain evidence="4">CGMCC 1.15931</strain>
    </source>
</reference>
<keyword evidence="1 5" id="KW-0413">Isomerase</keyword>
<dbReference type="EC" id="5.99.1.4" evidence="1"/>
<reference evidence="7" key="2">
    <citation type="journal article" date="2019" name="Int. J. Syst. Evol. Microbiol.">
        <title>The Global Catalogue of Microorganisms (GCM) 10K type strain sequencing project: providing services to taxonomists for standard genome sequencing and annotation.</title>
        <authorList>
            <consortium name="The Broad Institute Genomics Platform"/>
            <consortium name="The Broad Institute Genome Sequencing Center for Infectious Disease"/>
            <person name="Wu L."/>
            <person name="Ma J."/>
        </authorList>
    </citation>
    <scope>NUCLEOTIDE SEQUENCE [LARGE SCALE GENOMIC DNA]</scope>
    <source>
        <strain evidence="7">CGMCC 1.15931</strain>
    </source>
</reference>
<accession>A0A6I3T084</accession>
<dbReference type="PANTHER" id="PTHR42943:SF2">
    <property type="entry name" value="GLUTATHIONE S-TRANSFERASE KAPPA 1"/>
    <property type="match status" value="1"/>
</dbReference>
<reference evidence="4" key="4">
    <citation type="submission" date="2024-05" db="EMBL/GenBank/DDBJ databases">
        <authorList>
            <person name="Sun Q."/>
            <person name="Zhou Y."/>
        </authorList>
    </citation>
    <scope>NUCLEOTIDE SEQUENCE</scope>
    <source>
        <strain evidence="4">CGMCC 1.15931</strain>
    </source>
</reference>
<evidence type="ECO:0000313" key="6">
    <source>
        <dbReference type="Proteomes" id="UP000430634"/>
    </source>
</evidence>
<dbReference type="AlphaFoldDB" id="A0A6I3T084"/>
<dbReference type="GO" id="GO:0004602">
    <property type="term" value="F:glutathione peroxidase activity"/>
    <property type="evidence" value="ECO:0007669"/>
    <property type="project" value="TreeGrafter"/>
</dbReference>
<keyword evidence="7" id="KW-1185">Reference proteome</keyword>
<dbReference type="Proteomes" id="UP000430634">
    <property type="component" value="Unassembled WGS sequence"/>
</dbReference>
<dbReference type="Pfam" id="PF01323">
    <property type="entry name" value="DSBA"/>
    <property type="match status" value="1"/>
</dbReference>
<dbReference type="PIRSF" id="PIRSF006386">
    <property type="entry name" value="HCCAis_GSTk"/>
    <property type="match status" value="1"/>
</dbReference>
<dbReference type="Gene3D" id="3.40.30.10">
    <property type="entry name" value="Glutaredoxin"/>
    <property type="match status" value="1"/>
</dbReference>
<dbReference type="RefSeq" id="WP_155472042.1">
    <property type="nucleotide sequence ID" value="NZ_BMKG01000032.1"/>
</dbReference>
<gene>
    <name evidence="4" type="ORF">GCM10011572_49780</name>
    <name evidence="5" type="ORF">GM672_18660</name>
</gene>
<dbReference type="GO" id="GO:0004364">
    <property type="term" value="F:glutathione transferase activity"/>
    <property type="evidence" value="ECO:0007669"/>
    <property type="project" value="TreeGrafter"/>
</dbReference>
<dbReference type="InterPro" id="IPR044087">
    <property type="entry name" value="NahD-like"/>
</dbReference>
<comment type="caution">
    <text evidence="5">The sequence shown here is derived from an EMBL/GenBank/DDBJ whole genome shotgun (WGS) entry which is preliminary data.</text>
</comment>
<evidence type="ECO:0000259" key="3">
    <source>
        <dbReference type="Pfam" id="PF01323"/>
    </source>
</evidence>
<dbReference type="PANTHER" id="PTHR42943">
    <property type="entry name" value="GLUTATHIONE S-TRANSFERASE KAPPA"/>
    <property type="match status" value="1"/>
</dbReference>
<dbReference type="InterPro" id="IPR051924">
    <property type="entry name" value="GST_Kappa/NadH"/>
</dbReference>
<evidence type="ECO:0000313" key="7">
    <source>
        <dbReference type="Proteomes" id="UP000622638"/>
    </source>
</evidence>
<evidence type="ECO:0000256" key="2">
    <source>
        <dbReference type="PIRSR" id="PIRSR006386-1"/>
    </source>
</evidence>
<dbReference type="InterPro" id="IPR036249">
    <property type="entry name" value="Thioredoxin-like_sf"/>
</dbReference>
<dbReference type="GO" id="GO:0006749">
    <property type="term" value="P:glutathione metabolic process"/>
    <property type="evidence" value="ECO:0007669"/>
    <property type="project" value="TreeGrafter"/>
</dbReference>
<organism evidence="5 6">
    <name type="scientific">Pseudoduganella buxea</name>
    <dbReference type="NCBI Taxonomy" id="1949069"/>
    <lineage>
        <taxon>Bacteria</taxon>
        <taxon>Pseudomonadati</taxon>
        <taxon>Pseudomonadota</taxon>
        <taxon>Betaproteobacteria</taxon>
        <taxon>Burkholderiales</taxon>
        <taxon>Oxalobacteraceae</taxon>
        <taxon>Telluria group</taxon>
        <taxon>Pseudoduganella</taxon>
    </lineage>
</organism>
<evidence type="ECO:0000313" key="5">
    <source>
        <dbReference type="EMBL" id="MTV54754.1"/>
    </source>
</evidence>
<feature type="domain" description="DSBA-like thioredoxin" evidence="3">
    <location>
        <begin position="3"/>
        <end position="191"/>
    </location>
</feature>
<proteinExistence type="inferred from homology"/>
<evidence type="ECO:0000313" key="4">
    <source>
        <dbReference type="EMBL" id="GGC22338.1"/>
    </source>
</evidence>
<dbReference type="GO" id="GO:1901170">
    <property type="term" value="P:naphthalene catabolic process"/>
    <property type="evidence" value="ECO:0007669"/>
    <property type="project" value="InterPro"/>
</dbReference>
<dbReference type="EMBL" id="BMKG01000032">
    <property type="protein sequence ID" value="GGC22338.1"/>
    <property type="molecule type" value="Genomic_DNA"/>
</dbReference>
<dbReference type="OrthoDB" id="8560325at2"/>
<evidence type="ECO:0000256" key="1">
    <source>
        <dbReference type="PIRNR" id="PIRNR006386"/>
    </source>
</evidence>
<dbReference type="GO" id="GO:0018845">
    <property type="term" value="F:2-hydroxychromene-2-carboxylate isomerase activity"/>
    <property type="evidence" value="ECO:0007669"/>
    <property type="project" value="UniProtKB-UniRule"/>
</dbReference>
<name>A0A6I3T084_9BURK</name>
<sequence length="215" mass="23771">METVQFYFDPISPFVWLATKQVARIEAAGVQVDITPVLFAGLLKAHGTKGPAEIPAKREQTFRDVMRLADAQGLTFRGPPGHPFNPLLALRMCVAIASPNSRKRFAFALARACWEDGLDISRPAVLLQVARECDLNGEALQAAAMTPEVKQALIDNTEAAIARGVFGVPTFAYQNELFWGGDRIDALLRRMAGHRIDEARLKEFLARPPLAERKF</sequence>